<dbReference type="Proteomes" id="UP000886100">
    <property type="component" value="Unassembled WGS sequence"/>
</dbReference>
<evidence type="ECO:0000256" key="1">
    <source>
        <dbReference type="SAM" id="Phobius"/>
    </source>
</evidence>
<dbReference type="AlphaFoldDB" id="A0A7C5N0N1"/>
<gene>
    <name evidence="2" type="ORF">ENJ98_06850</name>
</gene>
<comment type="caution">
    <text evidence="2">The sequence shown here is derived from an EMBL/GenBank/DDBJ whole genome shotgun (WGS) entry which is preliminary data.</text>
</comment>
<reference evidence="2" key="1">
    <citation type="journal article" date="2020" name="mSystems">
        <title>Genome- and Community-Level Interaction Insights into Carbon Utilization and Element Cycling Functions of Hydrothermarchaeota in Hydrothermal Sediment.</title>
        <authorList>
            <person name="Zhou Z."/>
            <person name="Liu Y."/>
            <person name="Xu W."/>
            <person name="Pan J."/>
            <person name="Luo Z.H."/>
            <person name="Li M."/>
        </authorList>
    </citation>
    <scope>NUCLEOTIDE SEQUENCE [LARGE SCALE GENOMIC DNA]</scope>
    <source>
        <strain evidence="2">HyVt-535</strain>
    </source>
</reference>
<sequence length="167" mass="18790">MSQLNPQVLSELRDIHLPPPAGWWPPAPGWWILAGSVLLLGWLLWRFRMRRRCRGRAATEALARLEEIRREFEAHRDPVRLATRLSRLLRQVAVHCFPAAEVAGLTGSEWLTFLDRTLEAEEGPFGHGAGRVLVEVPYRGGGEVDAEALLALARRWILKVTGDGCRA</sequence>
<name>A0A7C5N0N1_9GAMM</name>
<keyword evidence="1" id="KW-1133">Transmembrane helix</keyword>
<feature type="transmembrane region" description="Helical" evidence="1">
    <location>
        <begin position="29"/>
        <end position="47"/>
    </location>
</feature>
<protein>
    <submittedName>
        <fullName evidence="2">DUF4381 domain-containing protein</fullName>
    </submittedName>
</protein>
<dbReference type="EMBL" id="DROM01000411">
    <property type="protein sequence ID" value="HHH13940.1"/>
    <property type="molecule type" value="Genomic_DNA"/>
</dbReference>
<keyword evidence="1" id="KW-0472">Membrane</keyword>
<organism evidence="2">
    <name type="scientific">Thiolapillus brandeum</name>
    <dbReference type="NCBI Taxonomy" id="1076588"/>
    <lineage>
        <taxon>Bacteria</taxon>
        <taxon>Pseudomonadati</taxon>
        <taxon>Pseudomonadota</taxon>
        <taxon>Gammaproteobacteria</taxon>
        <taxon>Chromatiales</taxon>
        <taxon>Sedimenticolaceae</taxon>
        <taxon>Thiolapillus</taxon>
    </lineage>
</organism>
<keyword evidence="1" id="KW-0812">Transmembrane</keyword>
<proteinExistence type="predicted"/>
<evidence type="ECO:0000313" key="2">
    <source>
        <dbReference type="EMBL" id="HHH13940.1"/>
    </source>
</evidence>
<accession>A0A7C5N0N1</accession>
<dbReference type="Pfam" id="PF14316">
    <property type="entry name" value="DUF4381"/>
    <property type="match status" value="1"/>
</dbReference>
<dbReference type="InterPro" id="IPR025489">
    <property type="entry name" value="DUF4381"/>
</dbReference>